<accession>A0A318S8D5</accession>
<dbReference type="InterPro" id="IPR019757">
    <property type="entry name" value="Pept_S26A_signal_pept_1_Lys-AS"/>
</dbReference>
<dbReference type="RefSeq" id="WP_110885672.1">
    <property type="nucleotide sequence ID" value="NZ_QJSX01000003.1"/>
</dbReference>
<reference evidence="8 9" key="1">
    <citation type="submission" date="2018-06" db="EMBL/GenBank/DDBJ databases">
        <title>Genomic Encyclopedia of Type Strains, Phase IV (KMG-IV): sequencing the most valuable type-strain genomes for metagenomic binning, comparative biology and taxonomic classification.</title>
        <authorList>
            <person name="Goeker M."/>
        </authorList>
    </citation>
    <scope>NUCLEOTIDE SEQUENCE [LARGE SCALE GENOMIC DNA]</scope>
    <source>
        <strain evidence="8 9">DSM 18048</strain>
    </source>
</reference>
<evidence type="ECO:0000256" key="3">
    <source>
        <dbReference type="ARBA" id="ARBA00013208"/>
    </source>
</evidence>
<gene>
    <name evidence="8" type="ORF">DES52_103149</name>
</gene>
<feature type="active site" evidence="5">
    <location>
        <position position="101"/>
    </location>
</feature>
<keyword evidence="6" id="KW-1133">Transmembrane helix</keyword>
<evidence type="ECO:0000313" key="8">
    <source>
        <dbReference type="EMBL" id="PYE55316.1"/>
    </source>
</evidence>
<dbReference type="PROSITE" id="PS00760">
    <property type="entry name" value="SPASE_I_2"/>
    <property type="match status" value="1"/>
</dbReference>
<comment type="subcellular location">
    <subcellularLocation>
        <location evidence="6">Membrane</location>
        <topology evidence="6">Single-pass type II membrane protein</topology>
    </subcellularLocation>
</comment>
<evidence type="ECO:0000256" key="1">
    <source>
        <dbReference type="ARBA" id="ARBA00000677"/>
    </source>
</evidence>
<keyword evidence="6" id="KW-0472">Membrane</keyword>
<dbReference type="InterPro" id="IPR019533">
    <property type="entry name" value="Peptidase_S26"/>
</dbReference>
<dbReference type="InterPro" id="IPR000223">
    <property type="entry name" value="Pept_S26A_signal_pept_1"/>
</dbReference>
<keyword evidence="9" id="KW-1185">Reference proteome</keyword>
<dbReference type="GO" id="GO:0009003">
    <property type="term" value="F:signal peptidase activity"/>
    <property type="evidence" value="ECO:0007669"/>
    <property type="project" value="UniProtKB-EC"/>
</dbReference>
<dbReference type="GO" id="GO:0004252">
    <property type="term" value="F:serine-type endopeptidase activity"/>
    <property type="evidence" value="ECO:0007669"/>
    <property type="project" value="InterPro"/>
</dbReference>
<evidence type="ECO:0000256" key="5">
    <source>
        <dbReference type="PIRSR" id="PIRSR600223-1"/>
    </source>
</evidence>
<keyword evidence="6" id="KW-0645">Protease</keyword>
<comment type="catalytic activity">
    <reaction evidence="1 6">
        <text>Cleavage of hydrophobic, N-terminal signal or leader sequences from secreted and periplasmic proteins.</text>
        <dbReference type="EC" id="3.4.21.89"/>
    </reaction>
</comment>
<dbReference type="SUPFAM" id="SSF51306">
    <property type="entry name" value="LexA/Signal peptidase"/>
    <property type="match status" value="1"/>
</dbReference>
<keyword evidence="4 6" id="KW-0378">Hydrolase</keyword>
<evidence type="ECO:0000313" key="9">
    <source>
        <dbReference type="Proteomes" id="UP000248326"/>
    </source>
</evidence>
<dbReference type="GO" id="GO:0006465">
    <property type="term" value="P:signal peptide processing"/>
    <property type="evidence" value="ECO:0007669"/>
    <property type="project" value="InterPro"/>
</dbReference>
<evidence type="ECO:0000256" key="2">
    <source>
        <dbReference type="ARBA" id="ARBA00009370"/>
    </source>
</evidence>
<dbReference type="Pfam" id="PF10502">
    <property type="entry name" value="Peptidase_S26"/>
    <property type="match status" value="1"/>
</dbReference>
<feature type="transmembrane region" description="Helical" evidence="6">
    <location>
        <begin position="18"/>
        <end position="38"/>
    </location>
</feature>
<dbReference type="EC" id="3.4.21.89" evidence="3 6"/>
<protein>
    <recommendedName>
        <fullName evidence="3 6">Signal peptidase I</fullName>
        <ecNumber evidence="3 6">3.4.21.89</ecNumber>
    </recommendedName>
</protein>
<feature type="domain" description="Peptidase S26" evidence="7">
    <location>
        <begin position="18"/>
        <end position="207"/>
    </location>
</feature>
<keyword evidence="6" id="KW-0812">Transmembrane</keyword>
<dbReference type="Gene3D" id="2.10.109.10">
    <property type="entry name" value="Umud Fragment, subunit A"/>
    <property type="match status" value="1"/>
</dbReference>
<dbReference type="CDD" id="cd06530">
    <property type="entry name" value="S26_SPase_I"/>
    <property type="match status" value="1"/>
</dbReference>
<dbReference type="OrthoDB" id="9802919at2"/>
<organism evidence="8 9">
    <name type="scientific">Deinococcus yavapaiensis KR-236</name>
    <dbReference type="NCBI Taxonomy" id="694435"/>
    <lineage>
        <taxon>Bacteria</taxon>
        <taxon>Thermotogati</taxon>
        <taxon>Deinococcota</taxon>
        <taxon>Deinococci</taxon>
        <taxon>Deinococcales</taxon>
        <taxon>Deinococcaceae</taxon>
        <taxon>Deinococcus</taxon>
    </lineage>
</organism>
<comment type="similarity">
    <text evidence="2 6">Belongs to the peptidase S26 family.</text>
</comment>
<dbReference type="NCBIfam" id="TIGR02227">
    <property type="entry name" value="sigpep_I_bact"/>
    <property type="match status" value="1"/>
</dbReference>
<comment type="caution">
    <text evidence="8">The sequence shown here is derived from an EMBL/GenBank/DDBJ whole genome shotgun (WGS) entry which is preliminary data.</text>
</comment>
<evidence type="ECO:0000256" key="4">
    <source>
        <dbReference type="ARBA" id="ARBA00022801"/>
    </source>
</evidence>
<feature type="active site" evidence="5">
    <location>
        <position position="42"/>
    </location>
</feature>
<name>A0A318S8D5_9DEIO</name>
<dbReference type="GO" id="GO:0016020">
    <property type="term" value="C:membrane"/>
    <property type="evidence" value="ECO:0007669"/>
    <property type="project" value="UniProtKB-SubCell"/>
</dbReference>
<dbReference type="Proteomes" id="UP000248326">
    <property type="component" value="Unassembled WGS sequence"/>
</dbReference>
<sequence>MTKPKPVLTPWQRLWRELLEPILFAVVITQFLVTLVGVDGASMMPNLRNGERVVVPKYETWLHRLGVGQFSRGDILIFKPPGAAESRSFLGVWDYRPYLIKRLIGLPGDRVRIESGNVYVNDKLLDQGFTTNFWKAQGCWDTTSELANNIQYAGGRGVNETQQTFTVPAGQYFLMGDNRTASGSEDSRLFGPIPMRDIAGRAALVVWPIQRKANAKYDCNQQGGSPDQIITFDGPSQLNWRMLGRPSGFQAVTP</sequence>
<proteinExistence type="inferred from homology"/>
<dbReference type="PANTHER" id="PTHR43390">
    <property type="entry name" value="SIGNAL PEPTIDASE I"/>
    <property type="match status" value="1"/>
</dbReference>
<dbReference type="InterPro" id="IPR036286">
    <property type="entry name" value="LexA/Signal_pep-like_sf"/>
</dbReference>
<dbReference type="AlphaFoldDB" id="A0A318S8D5"/>
<evidence type="ECO:0000256" key="6">
    <source>
        <dbReference type="RuleBase" id="RU362042"/>
    </source>
</evidence>
<dbReference type="PRINTS" id="PR00727">
    <property type="entry name" value="LEADERPTASE"/>
</dbReference>
<dbReference type="EMBL" id="QJSX01000003">
    <property type="protein sequence ID" value="PYE55316.1"/>
    <property type="molecule type" value="Genomic_DNA"/>
</dbReference>
<dbReference type="PANTHER" id="PTHR43390:SF1">
    <property type="entry name" value="CHLOROPLAST PROCESSING PEPTIDASE"/>
    <property type="match status" value="1"/>
</dbReference>
<evidence type="ECO:0000259" key="7">
    <source>
        <dbReference type="Pfam" id="PF10502"/>
    </source>
</evidence>